<feature type="transmembrane region" description="Helical" evidence="5">
    <location>
        <begin position="482"/>
        <end position="501"/>
    </location>
</feature>
<keyword evidence="3 5" id="KW-1133">Transmembrane helix</keyword>
<organism evidence="6 7">
    <name type="scientific">Acidianus hospitalis</name>
    <dbReference type="NCBI Taxonomy" id="563177"/>
    <lineage>
        <taxon>Archaea</taxon>
        <taxon>Thermoproteota</taxon>
        <taxon>Thermoprotei</taxon>
        <taxon>Sulfolobales</taxon>
        <taxon>Sulfolobaceae</taxon>
        <taxon>Acidianus</taxon>
    </lineage>
</organism>
<evidence type="ECO:0000256" key="2">
    <source>
        <dbReference type="ARBA" id="ARBA00022692"/>
    </source>
</evidence>
<evidence type="ECO:0000256" key="3">
    <source>
        <dbReference type="ARBA" id="ARBA00022989"/>
    </source>
</evidence>
<evidence type="ECO:0000256" key="5">
    <source>
        <dbReference type="SAM" id="Phobius"/>
    </source>
</evidence>
<dbReference type="PANTHER" id="PTHR47547">
    <property type="match status" value="1"/>
</dbReference>
<dbReference type="InterPro" id="IPR052962">
    <property type="entry name" value="AA_Transporter_AGT"/>
</dbReference>
<dbReference type="InterPro" id="IPR002293">
    <property type="entry name" value="AA/rel_permease1"/>
</dbReference>
<feature type="transmembrane region" description="Helical" evidence="5">
    <location>
        <begin position="579"/>
        <end position="598"/>
    </location>
</feature>
<evidence type="ECO:0000256" key="1">
    <source>
        <dbReference type="ARBA" id="ARBA00004141"/>
    </source>
</evidence>
<dbReference type="Proteomes" id="UP000245638">
    <property type="component" value="Unassembled WGS sequence"/>
</dbReference>
<evidence type="ECO:0000313" key="7">
    <source>
        <dbReference type="Proteomes" id="UP000245638"/>
    </source>
</evidence>
<accession>A0A2T9X3T3</accession>
<feature type="transmembrane region" description="Helical" evidence="5">
    <location>
        <begin position="133"/>
        <end position="158"/>
    </location>
</feature>
<proteinExistence type="predicted"/>
<dbReference type="GO" id="GO:0022857">
    <property type="term" value="F:transmembrane transporter activity"/>
    <property type="evidence" value="ECO:0007669"/>
    <property type="project" value="InterPro"/>
</dbReference>
<feature type="transmembrane region" description="Helical" evidence="5">
    <location>
        <begin position="366"/>
        <end position="388"/>
    </location>
</feature>
<dbReference type="Gene3D" id="1.20.1740.10">
    <property type="entry name" value="Amino acid/polyamine transporter I"/>
    <property type="match status" value="1"/>
</dbReference>
<feature type="transmembrane region" description="Helical" evidence="5">
    <location>
        <begin position="513"/>
        <end position="535"/>
    </location>
</feature>
<evidence type="ECO:0000313" key="6">
    <source>
        <dbReference type="EMBL" id="PVU74722.1"/>
    </source>
</evidence>
<dbReference type="GO" id="GO:0016020">
    <property type="term" value="C:membrane"/>
    <property type="evidence" value="ECO:0007669"/>
    <property type="project" value="UniProtKB-SubCell"/>
</dbReference>
<name>A0A2T9X3T3_9CREN</name>
<keyword evidence="4 5" id="KW-0472">Membrane</keyword>
<comment type="subcellular location">
    <subcellularLocation>
        <location evidence="1">Membrane</location>
        <topology evidence="1">Multi-pass membrane protein</topology>
    </subcellularLocation>
</comment>
<dbReference type="AlphaFoldDB" id="A0A2T9X3T3"/>
<sequence>MAKARDLGTESDQKLSKSLSRMELFYIGLGGIIGSGWLFATLYAAEDAGGASILSWIIGGVLISFIALAYAEISSAIPKSGGIARYPHYTHGGLVGFIMTWAYLISTSISAAAEATASVTYLSSLVPSLACKGVLTPLGIGIDYVFLVAFFFINYFGVKFLGRVSHGVGWWKLLIPSSTIVILLVFYFHPTNFTVDFMPSSSNTCHGYGGFSAVLFAIPNAGILFSYLGFRQPIDYSGEAKNPKKNLPFAVIGSLLVGIIIYVLLQVVFIGGLNWSTLGVTPGDWKALASTSLSNGPFFCLFRESKVFGLVFLIFYAWSIILLLDAVVSPSGTGWIYMGTASRTIYAFSANGYLPEVFLKIGKTKVPTLSLILTLIIGSIFLLPFPAWVTLTSILSSASVFTYMMGGIGMETLRKLAPDLCRPYVAPAGKILAPLATLSAGLLVYWSGFDILFYVVTAIFVGLPLFFSYYAHKILEVKKKIAISLGIADVILIPLTSYFYLVQSDYLEENNVIAFVIYIVLMAIIVSSNIALVYISSPVEGKEEIKAGIWLISFIFAMLALSYLGGFGPANLIPFPEDTIVIGIVTLIFHYLAVKSGIKTKALEELERGISIS</sequence>
<evidence type="ECO:0000256" key="4">
    <source>
        <dbReference type="ARBA" id="ARBA00023136"/>
    </source>
</evidence>
<feature type="transmembrane region" description="Helical" evidence="5">
    <location>
        <begin position="92"/>
        <end position="113"/>
    </location>
</feature>
<feature type="transmembrane region" description="Helical" evidence="5">
    <location>
        <begin position="249"/>
        <end position="273"/>
    </location>
</feature>
<dbReference type="PANTHER" id="PTHR47547:SF1">
    <property type="entry name" value="ASPARTATE-PROTON SYMPORTER"/>
    <property type="match status" value="1"/>
</dbReference>
<feature type="transmembrane region" description="Helical" evidence="5">
    <location>
        <begin position="51"/>
        <end position="71"/>
    </location>
</feature>
<dbReference type="Pfam" id="PF13520">
    <property type="entry name" value="AA_permease_2"/>
    <property type="match status" value="1"/>
</dbReference>
<keyword evidence="2 5" id="KW-0812">Transmembrane</keyword>
<feature type="transmembrane region" description="Helical" evidence="5">
    <location>
        <begin position="307"/>
        <end position="328"/>
    </location>
</feature>
<gene>
    <name evidence="6" type="ORF">DDW13_06350</name>
</gene>
<reference evidence="6 7" key="1">
    <citation type="journal article" date="2015" name="Appl. Environ. Microbiol.">
        <title>Nanoarchaeota, Their Sulfolobales Host, and Nanoarchaeota Virus Distribution across Yellowstone National Park Hot Springs.</title>
        <authorList>
            <person name="Munson-McGee J.H."/>
            <person name="Field E.K."/>
            <person name="Bateson M."/>
            <person name="Rooney C."/>
            <person name="Stepanauskas R."/>
            <person name="Young M.J."/>
        </authorList>
    </citation>
    <scope>NUCLEOTIDE SEQUENCE [LARGE SCALE GENOMIC DNA]</scope>
    <source>
        <strain evidence="6">SCGC AC-742_N10</strain>
    </source>
</reference>
<dbReference type="EMBL" id="QEFD01000188">
    <property type="protein sequence ID" value="PVU74722.1"/>
    <property type="molecule type" value="Genomic_DNA"/>
</dbReference>
<feature type="transmembrane region" description="Helical" evidence="5">
    <location>
        <begin position="208"/>
        <end position="228"/>
    </location>
</feature>
<feature type="transmembrane region" description="Helical" evidence="5">
    <location>
        <begin position="451"/>
        <end position="470"/>
    </location>
</feature>
<feature type="transmembrane region" description="Helical" evidence="5">
    <location>
        <begin position="170"/>
        <end position="188"/>
    </location>
</feature>
<comment type="caution">
    <text evidence="6">The sequence shown here is derived from an EMBL/GenBank/DDBJ whole genome shotgun (WGS) entry which is preliminary data.</text>
</comment>
<protein>
    <submittedName>
        <fullName evidence="6">Amino acid permease</fullName>
    </submittedName>
</protein>
<feature type="transmembrane region" description="Helical" evidence="5">
    <location>
        <begin position="547"/>
        <end position="567"/>
    </location>
</feature>
<feature type="transmembrane region" description="Helical" evidence="5">
    <location>
        <begin position="24"/>
        <end position="45"/>
    </location>
</feature>